<reference evidence="9 10" key="1">
    <citation type="submission" date="2018-08" db="EMBL/GenBank/DDBJ databases">
        <title>Genome and evolution of the arbuscular mycorrhizal fungus Diversispora epigaea (formerly Glomus versiforme) and its bacterial endosymbionts.</title>
        <authorList>
            <person name="Sun X."/>
            <person name="Fei Z."/>
            <person name="Harrison M."/>
        </authorList>
    </citation>
    <scope>NUCLEOTIDE SEQUENCE [LARGE SCALE GENOMIC DNA]</scope>
    <source>
        <strain evidence="9 10">IT104</strain>
    </source>
</reference>
<keyword evidence="4 5" id="KW-0862">Zinc</keyword>
<gene>
    <name evidence="9" type="ORF">Glove_326g218</name>
</gene>
<feature type="domain" description="J" evidence="7">
    <location>
        <begin position="5"/>
        <end position="69"/>
    </location>
</feature>
<dbReference type="GO" id="GO:0008270">
    <property type="term" value="F:zinc ion binding"/>
    <property type="evidence" value="ECO:0007669"/>
    <property type="project" value="UniProtKB-KW"/>
</dbReference>
<dbReference type="SUPFAM" id="SSF49493">
    <property type="entry name" value="HSP40/DnaJ peptide-binding domain"/>
    <property type="match status" value="2"/>
</dbReference>
<dbReference type="SMART" id="SM00271">
    <property type="entry name" value="DnaJ"/>
    <property type="match status" value="1"/>
</dbReference>
<feature type="compositionally biased region" description="Basic and acidic residues" evidence="6">
    <location>
        <begin position="352"/>
        <end position="365"/>
    </location>
</feature>
<dbReference type="PRINTS" id="PR00625">
    <property type="entry name" value="JDOMAIN"/>
</dbReference>
<accession>A0A397HSG7</accession>
<evidence type="ECO:0000259" key="8">
    <source>
        <dbReference type="PROSITE" id="PS51188"/>
    </source>
</evidence>
<dbReference type="GO" id="GO:0030544">
    <property type="term" value="F:Hsp70 protein binding"/>
    <property type="evidence" value="ECO:0007669"/>
    <property type="project" value="InterPro"/>
</dbReference>
<comment type="caution">
    <text evidence="9">The sequence shown here is derived from an EMBL/GenBank/DDBJ whole genome shotgun (WGS) entry which is preliminary data.</text>
</comment>
<dbReference type="InterPro" id="IPR001305">
    <property type="entry name" value="HSP_DnaJ_Cys-rich_dom"/>
</dbReference>
<keyword evidence="10" id="KW-1185">Reference proteome</keyword>
<dbReference type="InterPro" id="IPR001623">
    <property type="entry name" value="DnaJ_domain"/>
</dbReference>
<evidence type="ECO:0000256" key="5">
    <source>
        <dbReference type="PROSITE-ProRule" id="PRU00546"/>
    </source>
</evidence>
<feature type="compositionally biased region" description="Acidic residues" evidence="6">
    <location>
        <begin position="390"/>
        <end position="405"/>
    </location>
</feature>
<dbReference type="PROSITE" id="PS50076">
    <property type="entry name" value="DNAJ_2"/>
    <property type="match status" value="1"/>
</dbReference>
<evidence type="ECO:0000313" key="10">
    <source>
        <dbReference type="Proteomes" id="UP000266861"/>
    </source>
</evidence>
<dbReference type="Gene3D" id="1.10.287.110">
    <property type="entry name" value="DnaJ domain"/>
    <property type="match status" value="1"/>
</dbReference>
<dbReference type="GO" id="GO:0006457">
    <property type="term" value="P:protein folding"/>
    <property type="evidence" value="ECO:0007669"/>
    <property type="project" value="InterPro"/>
</dbReference>
<evidence type="ECO:0000256" key="4">
    <source>
        <dbReference type="ARBA" id="ARBA00022833"/>
    </source>
</evidence>
<dbReference type="AlphaFoldDB" id="A0A397HSG7"/>
<feature type="zinc finger region" description="CR-type" evidence="5">
    <location>
        <begin position="125"/>
        <end position="209"/>
    </location>
</feature>
<dbReference type="InterPro" id="IPR002939">
    <property type="entry name" value="DnaJ_C"/>
</dbReference>
<dbReference type="HAMAP" id="MF_01152">
    <property type="entry name" value="DnaJ"/>
    <property type="match status" value="1"/>
</dbReference>
<dbReference type="PANTHER" id="PTHR43888">
    <property type="entry name" value="DNAJ-LIKE-2, ISOFORM A-RELATED"/>
    <property type="match status" value="1"/>
</dbReference>
<dbReference type="OrthoDB" id="550424at2759"/>
<dbReference type="GO" id="GO:0009408">
    <property type="term" value="P:response to heat"/>
    <property type="evidence" value="ECO:0007669"/>
    <property type="project" value="InterPro"/>
</dbReference>
<dbReference type="PROSITE" id="PS51188">
    <property type="entry name" value="ZF_CR"/>
    <property type="match status" value="1"/>
</dbReference>
<feature type="domain" description="CR-type" evidence="8">
    <location>
        <begin position="125"/>
        <end position="209"/>
    </location>
</feature>
<sequence>MRPTNYYEVLGVDTNSHESEIKRAYRKLAMKFHPDKNPDEAASEKFKEISHAYDILSDPEKRELYDRYGEEGLSGGGSNTMTPEDIFASLFGFSTNMGGSGFTRQRRGEDIVKPFNVTLEDLYNSKTAKISLQRDVVCSVCHGKGSKTGATRKCHSCDGRGVKVAMRQIGPGMIQRINTVCAICDGAGEVIREKDKCKKCRGKKVVEEKKKLDIFIEKGMQNNQKIVMQGEADQEPGVETGDVILVLKQKPHDRFERQGNDLKTEVNISITEALCGFSKVLVTHLDGRGLIINQPPGEVIKPGSIKCIPNEGMPQYKRPDFKGNLYVKFTVEFPSPLWITPEKLKELEAFLPPRKEEDSSTKPEISDEVQMIDGNFSEYGSKKGKGGNIWDEDDEEEDEDDDDDTPASCAQQ</sequence>
<evidence type="ECO:0000256" key="1">
    <source>
        <dbReference type="ARBA" id="ARBA00022723"/>
    </source>
</evidence>
<dbReference type="CDD" id="cd10747">
    <property type="entry name" value="DnaJ_C"/>
    <property type="match status" value="1"/>
</dbReference>
<dbReference type="InterPro" id="IPR036869">
    <property type="entry name" value="J_dom_sf"/>
</dbReference>
<dbReference type="FunFam" id="2.10.230.10:FF:000001">
    <property type="entry name" value="DnaJ subfamily A member 2"/>
    <property type="match status" value="1"/>
</dbReference>
<dbReference type="CDD" id="cd06257">
    <property type="entry name" value="DnaJ"/>
    <property type="match status" value="1"/>
</dbReference>
<dbReference type="PROSITE" id="PS00636">
    <property type="entry name" value="DNAJ_1"/>
    <property type="match status" value="1"/>
</dbReference>
<dbReference type="SUPFAM" id="SSF57938">
    <property type="entry name" value="DnaJ/Hsp40 cysteine-rich domain"/>
    <property type="match status" value="1"/>
</dbReference>
<dbReference type="GO" id="GO:0005524">
    <property type="term" value="F:ATP binding"/>
    <property type="evidence" value="ECO:0007669"/>
    <property type="project" value="InterPro"/>
</dbReference>
<evidence type="ECO:0000256" key="2">
    <source>
        <dbReference type="ARBA" id="ARBA00022737"/>
    </source>
</evidence>
<dbReference type="InterPro" id="IPR044713">
    <property type="entry name" value="DNJA1/2-like"/>
</dbReference>
<keyword evidence="3 5" id="KW-0863">Zinc-finger</keyword>
<dbReference type="Proteomes" id="UP000266861">
    <property type="component" value="Unassembled WGS sequence"/>
</dbReference>
<evidence type="ECO:0000256" key="3">
    <source>
        <dbReference type="ARBA" id="ARBA00022771"/>
    </source>
</evidence>
<protein>
    <submittedName>
        <fullName evidence="9">Uncharacterized protein</fullName>
    </submittedName>
</protein>
<evidence type="ECO:0000259" key="7">
    <source>
        <dbReference type="PROSITE" id="PS50076"/>
    </source>
</evidence>
<dbReference type="STRING" id="1348612.A0A397HSG7"/>
<keyword evidence="2" id="KW-0677">Repeat</keyword>
<dbReference type="InterPro" id="IPR036410">
    <property type="entry name" value="HSP_DnaJ_Cys-rich_dom_sf"/>
</dbReference>
<dbReference type="Pfam" id="PF00684">
    <property type="entry name" value="DnaJ_CXXCXGXG"/>
    <property type="match status" value="1"/>
</dbReference>
<proteinExistence type="inferred from homology"/>
<organism evidence="9 10">
    <name type="scientific">Diversispora epigaea</name>
    <dbReference type="NCBI Taxonomy" id="1348612"/>
    <lineage>
        <taxon>Eukaryota</taxon>
        <taxon>Fungi</taxon>
        <taxon>Fungi incertae sedis</taxon>
        <taxon>Mucoromycota</taxon>
        <taxon>Glomeromycotina</taxon>
        <taxon>Glomeromycetes</taxon>
        <taxon>Diversisporales</taxon>
        <taxon>Diversisporaceae</taxon>
        <taxon>Diversispora</taxon>
    </lineage>
</organism>
<evidence type="ECO:0000256" key="6">
    <source>
        <dbReference type="SAM" id="MobiDB-lite"/>
    </source>
</evidence>
<dbReference type="FunFam" id="2.60.260.20:FF:000003">
    <property type="entry name" value="DnaJ subfamily A member 2"/>
    <property type="match status" value="1"/>
</dbReference>
<dbReference type="EMBL" id="PQFF01000298">
    <property type="protein sequence ID" value="RHZ64083.1"/>
    <property type="molecule type" value="Genomic_DNA"/>
</dbReference>
<dbReference type="InterPro" id="IPR012724">
    <property type="entry name" value="DnaJ"/>
</dbReference>
<dbReference type="Pfam" id="PF00226">
    <property type="entry name" value="DnaJ"/>
    <property type="match status" value="1"/>
</dbReference>
<dbReference type="FunFam" id="1.10.287.110:FF:000041">
    <property type="entry name" value="Chaperone protein DNAj, putative"/>
    <property type="match status" value="1"/>
</dbReference>
<evidence type="ECO:0000313" key="9">
    <source>
        <dbReference type="EMBL" id="RHZ64083.1"/>
    </source>
</evidence>
<dbReference type="InterPro" id="IPR018253">
    <property type="entry name" value="DnaJ_domain_CS"/>
</dbReference>
<dbReference type="CDD" id="cd10719">
    <property type="entry name" value="DnaJ_zf"/>
    <property type="match status" value="1"/>
</dbReference>
<dbReference type="Gene3D" id="2.60.260.20">
    <property type="entry name" value="Urease metallochaperone UreE, N-terminal domain"/>
    <property type="match status" value="2"/>
</dbReference>
<feature type="region of interest" description="Disordered" evidence="6">
    <location>
        <begin position="352"/>
        <end position="412"/>
    </location>
</feature>
<keyword evidence="1 5" id="KW-0479">Metal-binding</keyword>
<dbReference type="SUPFAM" id="SSF46565">
    <property type="entry name" value="Chaperone J-domain"/>
    <property type="match status" value="1"/>
</dbReference>
<dbReference type="InterPro" id="IPR008971">
    <property type="entry name" value="HSP40/DnaJ_pept-bd"/>
</dbReference>
<dbReference type="Pfam" id="PF01556">
    <property type="entry name" value="DnaJ_C"/>
    <property type="match status" value="1"/>
</dbReference>
<name>A0A397HSG7_9GLOM</name>
<dbReference type="Gene3D" id="2.10.230.10">
    <property type="entry name" value="Heat shock protein DnaJ, cysteine-rich domain"/>
    <property type="match status" value="1"/>
</dbReference>
<dbReference type="GO" id="GO:0051082">
    <property type="term" value="F:unfolded protein binding"/>
    <property type="evidence" value="ECO:0007669"/>
    <property type="project" value="InterPro"/>
</dbReference>